<dbReference type="InterPro" id="IPR006224">
    <property type="entry name" value="PsdUridine_synth_RluA-like_CS"/>
</dbReference>
<dbReference type="Gene3D" id="3.30.2350.10">
    <property type="entry name" value="Pseudouridine synthase"/>
    <property type="match status" value="1"/>
</dbReference>
<feature type="domain" description="RNA-binding S4" evidence="6">
    <location>
        <begin position="16"/>
        <end position="73"/>
    </location>
</feature>
<feature type="non-terminal residue" evidence="7">
    <location>
        <position position="224"/>
    </location>
</feature>
<dbReference type="AlphaFoldDB" id="A0A7C5M627"/>
<evidence type="ECO:0000259" key="6">
    <source>
        <dbReference type="SMART" id="SM00363"/>
    </source>
</evidence>
<dbReference type="SMART" id="SM00363">
    <property type="entry name" value="S4"/>
    <property type="match status" value="1"/>
</dbReference>
<keyword evidence="2 5" id="KW-0413">Isomerase</keyword>
<dbReference type="InterPro" id="IPR050188">
    <property type="entry name" value="RluA_PseudoU_synthase"/>
</dbReference>
<dbReference type="Pfam" id="PF01479">
    <property type="entry name" value="S4"/>
    <property type="match status" value="1"/>
</dbReference>
<dbReference type="CDD" id="cd02869">
    <property type="entry name" value="PseudoU_synth_RluA_like"/>
    <property type="match status" value="1"/>
</dbReference>
<evidence type="ECO:0000256" key="2">
    <source>
        <dbReference type="ARBA" id="ARBA00023235"/>
    </source>
</evidence>
<comment type="similarity">
    <text evidence="1 5">Belongs to the pseudouridine synthase RluA family.</text>
</comment>
<name>A0A7C5M627_UNCW3</name>
<comment type="caution">
    <text evidence="7">The sequence shown here is derived from an EMBL/GenBank/DDBJ whole genome shotgun (WGS) entry which is preliminary data.</text>
</comment>
<dbReference type="CDD" id="cd00165">
    <property type="entry name" value="S4"/>
    <property type="match status" value="1"/>
</dbReference>
<dbReference type="InterPro" id="IPR036986">
    <property type="entry name" value="S4_RNA-bd_sf"/>
</dbReference>
<dbReference type="InterPro" id="IPR006145">
    <property type="entry name" value="PsdUridine_synth_RsuA/RluA"/>
</dbReference>
<accession>A0A7C5M627</accession>
<dbReference type="PROSITE" id="PS01129">
    <property type="entry name" value="PSI_RLU"/>
    <property type="match status" value="1"/>
</dbReference>
<comment type="function">
    <text evidence="5">Responsible for synthesis of pseudouridine from uracil.</text>
</comment>
<dbReference type="SUPFAM" id="SSF55174">
    <property type="entry name" value="Alpha-L RNA-binding motif"/>
    <property type="match status" value="1"/>
</dbReference>
<sequence>MEKVFERIVSQKMEGTRLDVYLVVSGIGVSRSRVEKLIKEGVILVNGKPSKPGYKIKAGDRIYARFEIEEKLPVIAEDFPVPVIYEDNDIIVINKPKGMVIHPAKGNITGTLINALLARYKDLPKTSDKTRPGVVHRLDKDTTGLLVVAKSERALRSLGRQMEEKTARRIYWAIVWGRIANDEGTIEAPIGRHPIDRTRMAVTFFKSRSAITHYKVLERYGEIA</sequence>
<dbReference type="InterPro" id="IPR020103">
    <property type="entry name" value="PsdUridine_synth_cat_dom_sf"/>
</dbReference>
<protein>
    <recommendedName>
        <fullName evidence="5">Pseudouridine synthase</fullName>
        <ecNumber evidence="5">5.4.99.-</ecNumber>
    </recommendedName>
</protein>
<evidence type="ECO:0000256" key="5">
    <source>
        <dbReference type="RuleBase" id="RU362028"/>
    </source>
</evidence>
<feature type="active site" evidence="3">
    <location>
        <position position="139"/>
    </location>
</feature>
<reference evidence="7" key="1">
    <citation type="journal article" date="2020" name="mSystems">
        <title>Genome- and Community-Level Interaction Insights into Carbon Utilization and Element Cycling Functions of Hydrothermarchaeota in Hydrothermal Sediment.</title>
        <authorList>
            <person name="Zhou Z."/>
            <person name="Liu Y."/>
            <person name="Xu W."/>
            <person name="Pan J."/>
            <person name="Luo Z.H."/>
            <person name="Li M."/>
        </authorList>
    </citation>
    <scope>NUCLEOTIDE SEQUENCE [LARGE SCALE GENOMIC DNA]</scope>
    <source>
        <strain evidence="7">HyVt-94</strain>
    </source>
</reference>
<dbReference type="PANTHER" id="PTHR21600">
    <property type="entry name" value="MITOCHONDRIAL RNA PSEUDOURIDINE SYNTHASE"/>
    <property type="match status" value="1"/>
</dbReference>
<keyword evidence="4" id="KW-0694">RNA-binding</keyword>
<proteinExistence type="inferred from homology"/>
<dbReference type="GO" id="GO:0003723">
    <property type="term" value="F:RNA binding"/>
    <property type="evidence" value="ECO:0007669"/>
    <property type="project" value="UniProtKB-KW"/>
</dbReference>
<comment type="catalytic activity">
    <reaction evidence="5">
        <text>a uridine in RNA = a pseudouridine in RNA</text>
        <dbReference type="Rhea" id="RHEA:48348"/>
        <dbReference type="Rhea" id="RHEA-COMP:12068"/>
        <dbReference type="Rhea" id="RHEA-COMP:12069"/>
        <dbReference type="ChEBI" id="CHEBI:65314"/>
        <dbReference type="ChEBI" id="CHEBI:65315"/>
    </reaction>
</comment>
<dbReference type="PROSITE" id="PS50889">
    <property type="entry name" value="S4"/>
    <property type="match status" value="1"/>
</dbReference>
<evidence type="ECO:0000256" key="1">
    <source>
        <dbReference type="ARBA" id="ARBA00010876"/>
    </source>
</evidence>
<dbReference type="PANTHER" id="PTHR21600:SF44">
    <property type="entry name" value="RIBOSOMAL LARGE SUBUNIT PSEUDOURIDINE SYNTHASE D"/>
    <property type="match status" value="1"/>
</dbReference>
<dbReference type="SUPFAM" id="SSF55120">
    <property type="entry name" value="Pseudouridine synthase"/>
    <property type="match status" value="1"/>
</dbReference>
<evidence type="ECO:0000256" key="3">
    <source>
        <dbReference type="PIRSR" id="PIRSR606225-1"/>
    </source>
</evidence>
<evidence type="ECO:0000313" key="7">
    <source>
        <dbReference type="EMBL" id="HHF57955.1"/>
    </source>
</evidence>
<organism evidence="7">
    <name type="scientific">candidate division WOR-3 bacterium</name>
    <dbReference type="NCBI Taxonomy" id="2052148"/>
    <lineage>
        <taxon>Bacteria</taxon>
        <taxon>Bacteria division WOR-3</taxon>
    </lineage>
</organism>
<dbReference type="EC" id="5.4.99.-" evidence="5"/>
<gene>
    <name evidence="7" type="ORF">ENL41_00850</name>
</gene>
<dbReference type="GO" id="GO:0120159">
    <property type="term" value="F:rRNA pseudouridine synthase activity"/>
    <property type="evidence" value="ECO:0007669"/>
    <property type="project" value="UniProtKB-ARBA"/>
</dbReference>
<dbReference type="InterPro" id="IPR006225">
    <property type="entry name" value="PsdUridine_synth_RluC/D"/>
</dbReference>
<evidence type="ECO:0000256" key="4">
    <source>
        <dbReference type="PROSITE-ProRule" id="PRU00182"/>
    </source>
</evidence>
<dbReference type="NCBIfam" id="TIGR00005">
    <property type="entry name" value="rluA_subfam"/>
    <property type="match status" value="1"/>
</dbReference>
<dbReference type="Pfam" id="PF00849">
    <property type="entry name" value="PseudoU_synth_2"/>
    <property type="match status" value="1"/>
</dbReference>
<dbReference type="EMBL" id="DRTV01000069">
    <property type="protein sequence ID" value="HHF57955.1"/>
    <property type="molecule type" value="Genomic_DNA"/>
</dbReference>
<dbReference type="Proteomes" id="UP000886014">
    <property type="component" value="Unassembled WGS sequence"/>
</dbReference>
<dbReference type="Gene3D" id="3.10.290.10">
    <property type="entry name" value="RNA-binding S4 domain"/>
    <property type="match status" value="1"/>
</dbReference>
<dbReference type="InterPro" id="IPR002942">
    <property type="entry name" value="S4_RNA-bd"/>
</dbReference>
<dbReference type="GO" id="GO:0000455">
    <property type="term" value="P:enzyme-directed rRNA pseudouridine synthesis"/>
    <property type="evidence" value="ECO:0007669"/>
    <property type="project" value="UniProtKB-ARBA"/>
</dbReference>